<dbReference type="RefSeq" id="WP_021875631.1">
    <property type="nucleotide sequence ID" value="NZ_CP018624.1"/>
</dbReference>
<accession>A0ABD4RDQ6</accession>
<dbReference type="Gene3D" id="3.40.30.10">
    <property type="entry name" value="Glutaredoxin"/>
    <property type="match status" value="1"/>
</dbReference>
<organism evidence="2 3">
    <name type="scientific">Clostridium chauvoei</name>
    <dbReference type="NCBI Taxonomy" id="46867"/>
    <lineage>
        <taxon>Bacteria</taxon>
        <taxon>Bacillati</taxon>
        <taxon>Bacillota</taxon>
        <taxon>Clostridia</taxon>
        <taxon>Eubacteriales</taxon>
        <taxon>Clostridiaceae</taxon>
        <taxon>Clostridium</taxon>
    </lineage>
</organism>
<feature type="domain" description="Thioredoxin" evidence="1">
    <location>
        <begin position="7"/>
        <end position="84"/>
    </location>
</feature>
<dbReference type="InterPro" id="IPR013766">
    <property type="entry name" value="Thioredoxin_domain"/>
</dbReference>
<evidence type="ECO:0000259" key="1">
    <source>
        <dbReference type="Pfam" id="PF00085"/>
    </source>
</evidence>
<dbReference type="EMBL" id="JAIFTX010000001">
    <property type="protein sequence ID" value="MBX7289459.1"/>
    <property type="molecule type" value="Genomic_DNA"/>
</dbReference>
<dbReference type="InterPro" id="IPR036249">
    <property type="entry name" value="Thioredoxin-like_sf"/>
</dbReference>
<dbReference type="Pfam" id="PF00085">
    <property type="entry name" value="Thioredoxin"/>
    <property type="match status" value="1"/>
</dbReference>
<dbReference type="KEGG" id="cchv:BTM20_07165"/>
<gene>
    <name evidence="2" type="ORF">K4H94_00135</name>
</gene>
<protein>
    <submittedName>
        <fullName evidence="2">Thioredoxin family protein</fullName>
    </submittedName>
</protein>
<comment type="caution">
    <text evidence="2">The sequence shown here is derived from an EMBL/GenBank/DDBJ whole genome shotgun (WGS) entry which is preliminary data.</text>
</comment>
<evidence type="ECO:0000313" key="2">
    <source>
        <dbReference type="EMBL" id="MBX7289459.1"/>
    </source>
</evidence>
<evidence type="ECO:0000313" key="3">
    <source>
        <dbReference type="Proteomes" id="UP000775179"/>
    </source>
</evidence>
<dbReference type="CDD" id="cd02947">
    <property type="entry name" value="TRX_family"/>
    <property type="match status" value="1"/>
</dbReference>
<dbReference type="GeneID" id="66301644"/>
<reference evidence="2 3" key="1">
    <citation type="submission" date="2021-08" db="EMBL/GenBank/DDBJ databases">
        <title>Genome sequence analysis of Clostridium chauvoei strains of European origin and evaluation of typing options for outbreak investigations.</title>
        <authorList>
            <person name="Abdel-Glil M."/>
            <person name="Thomas P."/>
            <person name="Seyboldt C."/>
        </authorList>
    </citation>
    <scope>NUCLEOTIDE SEQUENCE [LARGE SCALE GENOMIC DNA]</scope>
    <source>
        <strain evidence="2 3">S0260-09</strain>
    </source>
</reference>
<dbReference type="AlphaFoldDB" id="A0ABD4RDQ6"/>
<proteinExistence type="predicted"/>
<dbReference type="SUPFAM" id="SSF52833">
    <property type="entry name" value="Thioredoxin-like"/>
    <property type="match status" value="1"/>
</dbReference>
<dbReference type="Proteomes" id="UP000775179">
    <property type="component" value="Unassembled WGS sequence"/>
</dbReference>
<name>A0ABD4RDQ6_9CLOT</name>
<sequence length="107" mass="12350">MNVLNNMKELKEFINKNSLSCIYFSTNTCTACQALKPKIESLVNKFECIQISEVKADKSLEVSAQLNLFMLPAIIFFIDGKESFRESKYISILELESKLNRLIELYK</sequence>